<proteinExistence type="predicted"/>
<accession>A0AAZ3RDF1</accession>
<dbReference type="GO" id="GO:0016706">
    <property type="term" value="F:2-oxoglutarate-dependent dioxygenase activity"/>
    <property type="evidence" value="ECO:0007669"/>
    <property type="project" value="InterPro"/>
</dbReference>
<dbReference type="AlphaFoldDB" id="A0AAZ3RDF1"/>
<dbReference type="Proteomes" id="UP000694402">
    <property type="component" value="Unassembled WGS sequence"/>
</dbReference>
<organism evidence="3 4">
    <name type="scientific">Oncorhynchus tshawytscha</name>
    <name type="common">Chinook salmon</name>
    <name type="synonym">Salmo tshawytscha</name>
    <dbReference type="NCBI Taxonomy" id="74940"/>
    <lineage>
        <taxon>Eukaryota</taxon>
        <taxon>Metazoa</taxon>
        <taxon>Chordata</taxon>
        <taxon>Craniata</taxon>
        <taxon>Vertebrata</taxon>
        <taxon>Euteleostomi</taxon>
        <taxon>Actinopterygii</taxon>
        <taxon>Neopterygii</taxon>
        <taxon>Teleostei</taxon>
        <taxon>Protacanthopterygii</taxon>
        <taxon>Salmoniformes</taxon>
        <taxon>Salmonidae</taxon>
        <taxon>Salmoninae</taxon>
        <taxon>Oncorhynchus</taxon>
    </lineage>
</organism>
<reference evidence="3" key="2">
    <citation type="submission" date="2025-08" db="UniProtKB">
        <authorList>
            <consortium name="Ensembl"/>
        </authorList>
    </citation>
    <scope>IDENTIFICATION</scope>
</reference>
<feature type="region of interest" description="Disordered" evidence="1">
    <location>
        <begin position="177"/>
        <end position="196"/>
    </location>
</feature>
<evidence type="ECO:0000259" key="2">
    <source>
        <dbReference type="Pfam" id="PF09004"/>
    </source>
</evidence>
<evidence type="ECO:0000256" key="1">
    <source>
        <dbReference type="SAM" id="MobiDB-lite"/>
    </source>
</evidence>
<name>A0AAZ3RDF1_ONCTS</name>
<dbReference type="Ensembl" id="ENSOTST00005190127.1">
    <property type="protein sequence ID" value="ENSOTSP00005139316.1"/>
    <property type="gene ID" value="ENSOTSG00005048004.1"/>
</dbReference>
<reference evidence="4" key="1">
    <citation type="journal article" date="2018" name="PLoS ONE">
        <title>Chinook salmon (Oncorhynchus tshawytscha) genome and transcriptome.</title>
        <authorList>
            <person name="Christensen K.A."/>
            <person name="Leong J.S."/>
            <person name="Sakhrani D."/>
            <person name="Biagi C.A."/>
            <person name="Minkley D.R."/>
            <person name="Withler R.E."/>
            <person name="Rondeau E.B."/>
            <person name="Koop B.F."/>
            <person name="Devlin R.H."/>
        </authorList>
    </citation>
    <scope>NUCLEOTIDE SEQUENCE [LARGE SCALE GENOMIC DNA]</scope>
</reference>
<evidence type="ECO:0000313" key="3">
    <source>
        <dbReference type="Ensembl" id="ENSOTSP00005139316.1"/>
    </source>
</evidence>
<dbReference type="Pfam" id="PF09004">
    <property type="entry name" value="ALKBH8_N"/>
    <property type="match status" value="1"/>
</dbReference>
<dbReference type="GO" id="GO:0008168">
    <property type="term" value="F:methyltransferase activity"/>
    <property type="evidence" value="ECO:0007669"/>
    <property type="project" value="InterPro"/>
</dbReference>
<dbReference type="InterPro" id="IPR015095">
    <property type="entry name" value="AlkB_hom8_N"/>
</dbReference>
<reference evidence="3" key="3">
    <citation type="submission" date="2025-09" db="UniProtKB">
        <authorList>
            <consortium name="Ensembl"/>
        </authorList>
    </citation>
    <scope>IDENTIFICATION</scope>
</reference>
<feature type="domain" description="Alkylated DNA repair protein AlkB homologue 8 N-terminal" evidence="2">
    <location>
        <begin position="51"/>
        <end position="92"/>
    </location>
</feature>
<dbReference type="GeneTree" id="ENSGT01060000248923"/>
<evidence type="ECO:0000313" key="4">
    <source>
        <dbReference type="Proteomes" id="UP000694402"/>
    </source>
</evidence>
<keyword evidence="4" id="KW-1185">Reference proteome</keyword>
<sequence length="229" mass="26301">PHTQHQQNKGDDCGLQETAEGATPIHIDGTVVEKVESFKFLGVHITDKLNWSTHTDSVVKKVQQRLFNLRRLKKFGLSPKALTNFDRCTIESILSGCITAWYGNCSAHNRKALQRVVRSAQRITGGKLPALQDTYTTQCHRKAIKIIKDNNHPSHCLFTPLSSRRRESDLRWMRRARHRKQRDIPQPTLDNNVSNHTEEELRLALEPLTGDCRQQNTQWLDHTLVESLI</sequence>
<protein>
    <recommendedName>
        <fullName evidence="2">Alkylated DNA repair protein AlkB homologue 8 N-terminal domain-containing protein</fullName>
    </recommendedName>
</protein>